<feature type="domain" description="BTB" evidence="2">
    <location>
        <begin position="355"/>
        <end position="440"/>
    </location>
</feature>
<dbReference type="OrthoDB" id="288590at2759"/>
<sequence>MDPPPPATPPRPRTQYRRFGNLEPDSATSSPAASPILNRRITGFPSRLPETPPRPLRDTGLPSQMTPRRWASRIAAREREYDRLMRLPSFSSFGTESEGRLGQQSTLAQQRTEEWADFQNWTTNHVEWCCRNLSDLLQESSAAPNLERSALLGKVIPDTKFRIDVVLSPQSMLQSRDAESLLEELSLEHRTGHRQELSSSLHFTTYVAPAHMAASCEELRSDHPISADIFLGIKPNNVAPGPQEGQDRWLWSTQETFVFTDDFTFWEAKLPPISELLQDQTIGQRDCFTLVLRLQTPATFPSTLNSREKRLVDKNLLTGLKSLLDDANTGDIQLICLEREAPYYAISDNRQGPPTSPLVSVRYRRRVLYAHSSIIKQRCEYLSDWIHFSSTESPAAGSARQAAASLMERCTHKVTCLDVDFATMYWFLHFLYTGELDFKDEEDVLEYDSLDSDVAQELILGINLGDPWSWRSVAVDQEGTMKVVRTPTLPRMSDRSPEDSTRSHASAKSAQSVTSAAAVSPTPQVKTGAFNTESPEGKVMESSTRTRPSSASSSATLQTAMLSRTRSSPTTPQTTSSVRSRPVLDPHAHPAEQLPPASAFAIYALAHRYQLNELSRLAQNHLLTHLKPETSPSLLLASYRFQDLHLTIEDYVIAHWEAVQSSAEFLRAIQDIATGS</sequence>
<evidence type="ECO:0000313" key="4">
    <source>
        <dbReference type="Proteomes" id="UP000620104"/>
    </source>
</evidence>
<evidence type="ECO:0000313" key="3">
    <source>
        <dbReference type="EMBL" id="GHJ84806.1"/>
    </source>
</evidence>
<evidence type="ECO:0000259" key="2">
    <source>
        <dbReference type="PROSITE" id="PS50097"/>
    </source>
</evidence>
<name>A0A8H3YEI9_9TREE</name>
<dbReference type="Gene3D" id="3.30.710.10">
    <property type="entry name" value="Potassium Channel Kv1.1, Chain A"/>
    <property type="match status" value="1"/>
</dbReference>
<accession>A0A8H3YEI9</accession>
<dbReference type="Proteomes" id="UP000620104">
    <property type="component" value="Unassembled WGS sequence"/>
</dbReference>
<feature type="region of interest" description="Disordered" evidence="1">
    <location>
        <begin position="1"/>
        <end position="69"/>
    </location>
</feature>
<dbReference type="EMBL" id="BLZA01000009">
    <property type="protein sequence ID" value="GHJ84806.1"/>
    <property type="molecule type" value="Genomic_DNA"/>
</dbReference>
<protein>
    <recommendedName>
        <fullName evidence="2">BTB domain-containing protein</fullName>
    </recommendedName>
</protein>
<dbReference type="InterPro" id="IPR000210">
    <property type="entry name" value="BTB/POZ_dom"/>
</dbReference>
<feature type="region of interest" description="Disordered" evidence="1">
    <location>
        <begin position="481"/>
        <end position="591"/>
    </location>
</feature>
<feature type="compositionally biased region" description="Low complexity" evidence="1">
    <location>
        <begin position="563"/>
        <end position="581"/>
    </location>
</feature>
<proteinExistence type="predicted"/>
<feature type="compositionally biased region" description="Low complexity" evidence="1">
    <location>
        <begin position="542"/>
        <end position="556"/>
    </location>
</feature>
<evidence type="ECO:0000256" key="1">
    <source>
        <dbReference type="SAM" id="MobiDB-lite"/>
    </source>
</evidence>
<reference evidence="3" key="1">
    <citation type="submission" date="2020-07" db="EMBL/GenBank/DDBJ databases">
        <title>Draft Genome Sequence of a Deep-Sea Yeast, Naganishia (Cryptococcus) liquefaciens strain N6.</title>
        <authorList>
            <person name="Han Y.W."/>
            <person name="Kajitani R."/>
            <person name="Morimoto H."/>
            <person name="Parhat M."/>
            <person name="Tsubouchi H."/>
            <person name="Bakenova O."/>
            <person name="Ogata M."/>
            <person name="Argunhan B."/>
            <person name="Aoki R."/>
            <person name="Kajiwara S."/>
            <person name="Itoh T."/>
            <person name="Iwasaki H."/>
        </authorList>
    </citation>
    <scope>NUCLEOTIDE SEQUENCE</scope>
    <source>
        <strain evidence="3">N6</strain>
    </source>
</reference>
<feature type="compositionally biased region" description="Polar residues" evidence="1">
    <location>
        <begin position="521"/>
        <end position="534"/>
    </location>
</feature>
<feature type="compositionally biased region" description="Basic and acidic residues" evidence="1">
    <location>
        <begin position="492"/>
        <end position="502"/>
    </location>
</feature>
<feature type="compositionally biased region" description="Low complexity" evidence="1">
    <location>
        <begin position="506"/>
        <end position="520"/>
    </location>
</feature>
<dbReference type="PANTHER" id="PTHR24413">
    <property type="entry name" value="SPECKLE-TYPE POZ PROTEIN"/>
    <property type="match status" value="1"/>
</dbReference>
<dbReference type="AlphaFoldDB" id="A0A8H3YEI9"/>
<dbReference type="PROSITE" id="PS50097">
    <property type="entry name" value="BTB"/>
    <property type="match status" value="1"/>
</dbReference>
<feature type="compositionally biased region" description="Low complexity" evidence="1">
    <location>
        <begin position="24"/>
        <end position="35"/>
    </location>
</feature>
<keyword evidence="4" id="KW-1185">Reference proteome</keyword>
<comment type="caution">
    <text evidence="3">The sequence shown here is derived from an EMBL/GenBank/DDBJ whole genome shotgun (WGS) entry which is preliminary data.</text>
</comment>
<dbReference type="SUPFAM" id="SSF54695">
    <property type="entry name" value="POZ domain"/>
    <property type="match status" value="1"/>
</dbReference>
<gene>
    <name evidence="3" type="ORF">NliqN6_1208</name>
</gene>
<organism evidence="3 4">
    <name type="scientific">Naganishia liquefaciens</name>
    <dbReference type="NCBI Taxonomy" id="104408"/>
    <lineage>
        <taxon>Eukaryota</taxon>
        <taxon>Fungi</taxon>
        <taxon>Dikarya</taxon>
        <taxon>Basidiomycota</taxon>
        <taxon>Agaricomycotina</taxon>
        <taxon>Tremellomycetes</taxon>
        <taxon>Filobasidiales</taxon>
        <taxon>Filobasidiaceae</taxon>
        <taxon>Naganishia</taxon>
    </lineage>
</organism>
<dbReference type="CDD" id="cd18186">
    <property type="entry name" value="BTB_POZ_ZBTB_KLHL-like"/>
    <property type="match status" value="1"/>
</dbReference>
<dbReference type="InterPro" id="IPR011333">
    <property type="entry name" value="SKP1/BTB/POZ_sf"/>
</dbReference>
<feature type="compositionally biased region" description="Pro residues" evidence="1">
    <location>
        <begin position="1"/>
        <end position="12"/>
    </location>
</feature>